<comment type="caution">
    <text evidence="1">The sequence shown here is derived from an EMBL/GenBank/DDBJ whole genome shotgun (WGS) entry which is preliminary data.</text>
</comment>
<proteinExistence type="predicted"/>
<organism evidence="1 2">
    <name type="scientific">Pseudomonas nitroreducens</name>
    <dbReference type="NCBI Taxonomy" id="46680"/>
    <lineage>
        <taxon>Bacteria</taxon>
        <taxon>Pseudomonadati</taxon>
        <taxon>Pseudomonadota</taxon>
        <taxon>Gammaproteobacteria</taxon>
        <taxon>Pseudomonadales</taxon>
        <taxon>Pseudomonadaceae</taxon>
        <taxon>Pseudomonas</taxon>
    </lineage>
</organism>
<gene>
    <name evidence="1" type="ORF">HNP46_000369</name>
</gene>
<evidence type="ECO:0000313" key="1">
    <source>
        <dbReference type="EMBL" id="MBB4861558.1"/>
    </source>
</evidence>
<accession>A0A7W7KG90</accession>
<name>A0A7W7KG90_PSENT</name>
<dbReference type="RefSeq" id="WP_184585816.1">
    <property type="nucleotide sequence ID" value="NZ_JACHLI010000001.1"/>
</dbReference>
<dbReference type="Proteomes" id="UP000566995">
    <property type="component" value="Unassembled WGS sequence"/>
</dbReference>
<protein>
    <submittedName>
        <fullName evidence="1">Uncharacterized protein</fullName>
    </submittedName>
</protein>
<reference evidence="1 2" key="1">
    <citation type="submission" date="2020-08" db="EMBL/GenBank/DDBJ databases">
        <title>Functional genomics of gut bacteria from endangered species of beetles.</title>
        <authorList>
            <person name="Carlos-Shanley C."/>
        </authorList>
    </citation>
    <scope>NUCLEOTIDE SEQUENCE [LARGE SCALE GENOMIC DNA]</scope>
    <source>
        <strain evidence="1 2">S00179</strain>
    </source>
</reference>
<dbReference type="EMBL" id="JACHLI010000001">
    <property type="protein sequence ID" value="MBB4861558.1"/>
    <property type="molecule type" value="Genomic_DNA"/>
</dbReference>
<sequence>MQFDRDIHPSGKGKYALINLRKLPGAMLTPHDVIQALQDHPEAIEFGQVGSQDEFMLIKLRDAHAGPMLEAYANSLEKDDPEFAQAVREMLSRAGTNSPFCKKPD</sequence>
<evidence type="ECO:0000313" key="2">
    <source>
        <dbReference type="Proteomes" id="UP000566995"/>
    </source>
</evidence>
<dbReference type="AlphaFoldDB" id="A0A7W7KG90"/>